<keyword evidence="2" id="KW-1185">Reference proteome</keyword>
<reference evidence="1 2" key="1">
    <citation type="submission" date="2019-03" db="EMBL/GenBank/DDBJ databases">
        <title>First draft genome of Liparis tanakae, snailfish: a comprehensive survey of snailfish specific genes.</title>
        <authorList>
            <person name="Kim W."/>
            <person name="Song I."/>
            <person name="Jeong J.-H."/>
            <person name="Kim D."/>
            <person name="Kim S."/>
            <person name="Ryu S."/>
            <person name="Song J.Y."/>
            <person name="Lee S.K."/>
        </authorList>
    </citation>
    <scope>NUCLEOTIDE SEQUENCE [LARGE SCALE GENOMIC DNA]</scope>
    <source>
        <tissue evidence="1">Muscle</tissue>
    </source>
</reference>
<evidence type="ECO:0000313" key="2">
    <source>
        <dbReference type="Proteomes" id="UP000314294"/>
    </source>
</evidence>
<proteinExistence type="predicted"/>
<gene>
    <name evidence="1" type="primary">telo2_2</name>
    <name evidence="1" type="ORF">EYF80_067574</name>
</gene>
<dbReference type="Proteomes" id="UP000314294">
    <property type="component" value="Unassembled WGS sequence"/>
</dbReference>
<dbReference type="EMBL" id="SRLO01023115">
    <property type="protein sequence ID" value="TNN22312.1"/>
    <property type="molecule type" value="Genomic_DNA"/>
</dbReference>
<accession>A0A4Z2E1R3</accession>
<sequence>METLAPDTEVRLAVSRCLRTLATSTDPDGTVAALQTLHLYLDDGAEGGVSSAQRAEFRRAHFTRTLQLLVSHMQADGPAGLTAAQRTQLWDGLFLKGPPEQALMVLMEAMGELR</sequence>
<dbReference type="OrthoDB" id="10258062at2759"/>
<comment type="caution">
    <text evidence="1">The sequence shown here is derived from an EMBL/GenBank/DDBJ whole genome shotgun (WGS) entry which is preliminary data.</text>
</comment>
<evidence type="ECO:0000313" key="1">
    <source>
        <dbReference type="EMBL" id="TNN22312.1"/>
    </source>
</evidence>
<name>A0A4Z2E1R3_9TELE</name>
<dbReference type="AlphaFoldDB" id="A0A4Z2E1R3"/>
<organism evidence="1 2">
    <name type="scientific">Liparis tanakae</name>
    <name type="common">Tanaka's snailfish</name>
    <dbReference type="NCBI Taxonomy" id="230148"/>
    <lineage>
        <taxon>Eukaryota</taxon>
        <taxon>Metazoa</taxon>
        <taxon>Chordata</taxon>
        <taxon>Craniata</taxon>
        <taxon>Vertebrata</taxon>
        <taxon>Euteleostomi</taxon>
        <taxon>Actinopterygii</taxon>
        <taxon>Neopterygii</taxon>
        <taxon>Teleostei</taxon>
        <taxon>Neoteleostei</taxon>
        <taxon>Acanthomorphata</taxon>
        <taxon>Eupercaria</taxon>
        <taxon>Perciformes</taxon>
        <taxon>Cottioidei</taxon>
        <taxon>Cottales</taxon>
        <taxon>Liparidae</taxon>
        <taxon>Liparis</taxon>
    </lineage>
</organism>
<protein>
    <submittedName>
        <fullName evidence="1">Telomere length regulation protein TEL2</fullName>
    </submittedName>
</protein>